<protein>
    <recommendedName>
        <fullName evidence="4">Antigenic thaumatin-like protein</fullName>
    </recommendedName>
</protein>
<dbReference type="InterPro" id="IPR037176">
    <property type="entry name" value="Osmotin/thaumatin-like_sf"/>
</dbReference>
<evidence type="ECO:0000256" key="2">
    <source>
        <dbReference type="SAM" id="SignalP"/>
    </source>
</evidence>
<dbReference type="EMBL" id="KK207940">
    <property type="protein sequence ID" value="EZF47628.1"/>
    <property type="molecule type" value="Genomic_DNA"/>
</dbReference>
<feature type="signal peptide" evidence="2">
    <location>
        <begin position="1"/>
        <end position="22"/>
    </location>
</feature>
<dbReference type="SUPFAM" id="SSF49870">
    <property type="entry name" value="Osmotin, thaumatin-like protein"/>
    <property type="match status" value="1"/>
</dbReference>
<dbReference type="Proteomes" id="UP000023758">
    <property type="component" value="Unassembled WGS sequence"/>
</dbReference>
<proteinExistence type="predicted"/>
<keyword evidence="2" id="KW-0732">Signal</keyword>
<accession>A0A022VPH0</accession>
<organism evidence="3">
    <name type="scientific">Trichophyton rubrum CBS 288.86</name>
    <dbReference type="NCBI Taxonomy" id="1215330"/>
    <lineage>
        <taxon>Eukaryota</taxon>
        <taxon>Fungi</taxon>
        <taxon>Dikarya</taxon>
        <taxon>Ascomycota</taxon>
        <taxon>Pezizomycotina</taxon>
        <taxon>Eurotiomycetes</taxon>
        <taxon>Eurotiomycetidae</taxon>
        <taxon>Onygenales</taxon>
        <taxon>Arthrodermataceae</taxon>
        <taxon>Trichophyton</taxon>
    </lineage>
</organism>
<dbReference type="Pfam" id="PF04681">
    <property type="entry name" value="Bys1"/>
    <property type="match status" value="1"/>
</dbReference>
<evidence type="ECO:0008006" key="4">
    <source>
        <dbReference type="Google" id="ProtNLM"/>
    </source>
</evidence>
<evidence type="ECO:0000313" key="3">
    <source>
        <dbReference type="EMBL" id="EZF47628.1"/>
    </source>
</evidence>
<name>A0A022VPH0_TRIRU</name>
<gene>
    <name evidence="3" type="ORF">H103_08398</name>
</gene>
<reference evidence="3" key="1">
    <citation type="submission" date="2014-02" db="EMBL/GenBank/DDBJ databases">
        <title>The Genome Sequence of Trichophyton rubrum (morphotype fischeri) CBS 288.86.</title>
        <authorList>
            <consortium name="The Broad Institute Genomics Platform"/>
            <person name="Cuomo C.A."/>
            <person name="White T.C."/>
            <person name="Graser Y."/>
            <person name="Martinez-Rossi N."/>
            <person name="Heitman J."/>
            <person name="Young S.K."/>
            <person name="Zeng Q."/>
            <person name="Gargeya S."/>
            <person name="Abouelleil A."/>
            <person name="Alvarado L."/>
            <person name="Chapman S.B."/>
            <person name="Gainer-Dewar J."/>
            <person name="Goldberg J."/>
            <person name="Griggs A."/>
            <person name="Gujja S."/>
            <person name="Hansen M."/>
            <person name="Howarth C."/>
            <person name="Imamovic A."/>
            <person name="Larimer J."/>
            <person name="Martinez D."/>
            <person name="Murphy C."/>
            <person name="Pearson M.D."/>
            <person name="Persinoti G."/>
            <person name="Poon T."/>
            <person name="Priest M."/>
            <person name="Roberts A.D."/>
            <person name="Saif S."/>
            <person name="Shea T.D."/>
            <person name="Sykes S.N."/>
            <person name="Wortman J."/>
            <person name="Nusbaum C."/>
            <person name="Birren B."/>
        </authorList>
    </citation>
    <scope>NUCLEOTIDE SEQUENCE [LARGE SCALE GENOMIC DNA]</scope>
    <source>
        <strain evidence="3">CBS 288.86</strain>
    </source>
</reference>
<evidence type="ECO:0000256" key="1">
    <source>
        <dbReference type="SAM" id="MobiDB-lite"/>
    </source>
</evidence>
<dbReference type="HOGENOM" id="CLU_083650_2_1_1"/>
<dbReference type="AlphaFoldDB" id="A0A022VPH0"/>
<dbReference type="InterPro" id="IPR006771">
    <property type="entry name" value="CetA-like"/>
</dbReference>
<feature type="compositionally biased region" description="Basic residues" evidence="1">
    <location>
        <begin position="185"/>
        <end position="195"/>
    </location>
</feature>
<dbReference type="Gene3D" id="2.60.110.10">
    <property type="entry name" value="Thaumatin"/>
    <property type="match status" value="1"/>
</dbReference>
<sequence>MHSNTAVIALSALAALVPAALAGGNLGTANVQNACGKDVYLWSIADSAGEKMITLKDGETHSEQYRPNSNGGGISIKMATNPDHKDISQFEYTLSEPQVFYDLSNIDGYPFSDGGVSIHPSDSSCPAVVCEGGVKECKEAYNQPNDDHATHGCPQETDLNVVLCAGGGSAGPKKMFKPVQEKAANRPRHPHARPE</sequence>
<dbReference type="PANTHER" id="PTHR36195">
    <property type="entry name" value="DOMAIN PROTEIN, PUTATIVE (AFU_ORTHOLOGUE AFUA_5G01990)-RELATED-RELATED"/>
    <property type="match status" value="1"/>
</dbReference>
<dbReference type="PANTHER" id="PTHR36195:SF6">
    <property type="entry name" value="SECRETED THAUMATIN-LIKE PROTEIN CALA"/>
    <property type="match status" value="1"/>
</dbReference>
<dbReference type="OrthoDB" id="5144514at2759"/>
<feature type="chain" id="PRO_5001510381" description="Antigenic thaumatin-like protein" evidence="2">
    <location>
        <begin position="23"/>
        <end position="195"/>
    </location>
</feature>
<feature type="region of interest" description="Disordered" evidence="1">
    <location>
        <begin position="171"/>
        <end position="195"/>
    </location>
</feature>